<name>G8PEN6_PEDCP</name>
<dbReference type="PATRIC" id="fig|701521.8.peg.79"/>
<dbReference type="InterPro" id="IPR052027">
    <property type="entry name" value="PspC"/>
</dbReference>
<evidence type="ECO:0000259" key="7">
    <source>
        <dbReference type="Pfam" id="PF04024"/>
    </source>
</evidence>
<keyword evidence="3 6" id="KW-0812">Transmembrane</keyword>
<reference evidence="8 9" key="1">
    <citation type="journal article" date="2012" name="J. Bacteriol.">
        <title>Complete Genome Sequence of the Beer Spoilage Organism Pediococcus claussenii ATCC BAA-344T.</title>
        <authorList>
            <person name="Pittet V."/>
            <person name="Abegunde T."/>
            <person name="Marfleet T."/>
            <person name="Haakensen M."/>
            <person name="Morrow K."/>
            <person name="Jayaprakash T."/>
            <person name="Schroeder K."/>
            <person name="Trost B."/>
            <person name="Byrns S."/>
            <person name="Bergsveinson J."/>
            <person name="Kusalik A."/>
            <person name="Ziola B."/>
        </authorList>
    </citation>
    <scope>NUCLEOTIDE SEQUENCE [LARGE SCALE GENOMIC DNA]</scope>
    <source>
        <strain evidence="8 9">ATCC BAA-344</strain>
    </source>
</reference>
<organism evidence="8 9">
    <name type="scientific">Pediococcus claussenii (strain ATCC BAA-344 / DSM 14800 / JCM 18046 / KCTC 3811 / LMG 21948 / P06)</name>
    <dbReference type="NCBI Taxonomy" id="701521"/>
    <lineage>
        <taxon>Bacteria</taxon>
        <taxon>Bacillati</taxon>
        <taxon>Bacillota</taxon>
        <taxon>Bacilli</taxon>
        <taxon>Lactobacillales</taxon>
        <taxon>Lactobacillaceae</taxon>
        <taxon>Pediococcus</taxon>
    </lineage>
</organism>
<feature type="transmembrane region" description="Helical" evidence="6">
    <location>
        <begin position="33"/>
        <end position="56"/>
    </location>
</feature>
<evidence type="ECO:0000256" key="4">
    <source>
        <dbReference type="ARBA" id="ARBA00022989"/>
    </source>
</evidence>
<evidence type="ECO:0000313" key="8">
    <source>
        <dbReference type="EMBL" id="AEV94416.1"/>
    </source>
</evidence>
<dbReference type="Proteomes" id="UP000005444">
    <property type="component" value="Chromosome"/>
</dbReference>
<dbReference type="eggNOG" id="COG1983">
    <property type="taxonomic scope" value="Bacteria"/>
</dbReference>
<keyword evidence="4 6" id="KW-1133">Transmembrane helix</keyword>
<feature type="domain" description="Phage shock protein PspC N-terminal" evidence="7">
    <location>
        <begin position="3"/>
        <end position="58"/>
    </location>
</feature>
<sequence>MNKKLKKSSDRMFLGVIGGFAETYEIDPTLLRVGYAAASLFFPPLILLYFVAAVVMPE</sequence>
<dbReference type="RefSeq" id="WP_014214614.1">
    <property type="nucleotide sequence ID" value="NC_016605.1"/>
</dbReference>
<dbReference type="KEGG" id="pce:PECL_88"/>
<gene>
    <name evidence="8" type="ordered locus">PECL_88</name>
</gene>
<evidence type="ECO:0000256" key="3">
    <source>
        <dbReference type="ARBA" id="ARBA00022692"/>
    </source>
</evidence>
<keyword evidence="9" id="KW-1185">Reference proteome</keyword>
<evidence type="ECO:0000256" key="1">
    <source>
        <dbReference type="ARBA" id="ARBA00004162"/>
    </source>
</evidence>
<dbReference type="GO" id="GO:0005886">
    <property type="term" value="C:plasma membrane"/>
    <property type="evidence" value="ECO:0007669"/>
    <property type="project" value="UniProtKB-SubCell"/>
</dbReference>
<proteinExistence type="predicted"/>
<comment type="subcellular location">
    <subcellularLocation>
        <location evidence="1">Cell membrane</location>
        <topology evidence="1">Single-pass membrane protein</topology>
    </subcellularLocation>
</comment>
<dbReference type="InterPro" id="IPR007168">
    <property type="entry name" value="Phageshock_PspC_N"/>
</dbReference>
<dbReference type="PANTHER" id="PTHR33885">
    <property type="entry name" value="PHAGE SHOCK PROTEIN C"/>
    <property type="match status" value="1"/>
</dbReference>
<dbReference type="AlphaFoldDB" id="G8PEN6"/>
<keyword evidence="5 6" id="KW-0472">Membrane</keyword>
<accession>G8PEN6</accession>
<keyword evidence="2" id="KW-1003">Cell membrane</keyword>
<evidence type="ECO:0000313" key="9">
    <source>
        <dbReference type="Proteomes" id="UP000005444"/>
    </source>
</evidence>
<evidence type="ECO:0000256" key="6">
    <source>
        <dbReference type="SAM" id="Phobius"/>
    </source>
</evidence>
<evidence type="ECO:0000256" key="2">
    <source>
        <dbReference type="ARBA" id="ARBA00022475"/>
    </source>
</evidence>
<protein>
    <submittedName>
        <fullName evidence="8">Stress-responsive transcriptional regulator</fullName>
    </submittedName>
</protein>
<dbReference type="STRING" id="701521.PECL_88"/>
<dbReference type="Pfam" id="PF04024">
    <property type="entry name" value="PspC"/>
    <property type="match status" value="1"/>
</dbReference>
<dbReference type="PANTHER" id="PTHR33885:SF3">
    <property type="entry name" value="PHAGE SHOCK PROTEIN C"/>
    <property type="match status" value="1"/>
</dbReference>
<evidence type="ECO:0000256" key="5">
    <source>
        <dbReference type="ARBA" id="ARBA00023136"/>
    </source>
</evidence>
<dbReference type="HOGENOM" id="CLU_143433_3_1_9"/>
<dbReference type="EMBL" id="CP003137">
    <property type="protein sequence ID" value="AEV94416.1"/>
    <property type="molecule type" value="Genomic_DNA"/>
</dbReference>